<dbReference type="Gene3D" id="1.10.10.10">
    <property type="entry name" value="Winged helix-like DNA-binding domain superfamily/Winged helix DNA-binding domain"/>
    <property type="match status" value="1"/>
</dbReference>
<evidence type="ECO:0000259" key="7">
    <source>
        <dbReference type="Pfam" id="PF04542"/>
    </source>
</evidence>
<evidence type="ECO:0000256" key="1">
    <source>
        <dbReference type="ARBA" id="ARBA00010641"/>
    </source>
</evidence>
<keyword evidence="4" id="KW-0238">DNA-binding</keyword>
<dbReference type="EMBL" id="JACCFK010000002">
    <property type="protein sequence ID" value="NYI93267.1"/>
    <property type="molecule type" value="Genomic_DNA"/>
</dbReference>
<evidence type="ECO:0000256" key="2">
    <source>
        <dbReference type="ARBA" id="ARBA00023015"/>
    </source>
</evidence>
<dbReference type="RefSeq" id="WP_179777462.1">
    <property type="nucleotide sequence ID" value="NZ_JACCFK010000002.1"/>
</dbReference>
<feature type="domain" description="RNA polymerase sigma factor 70 region 4 type 2" evidence="8">
    <location>
        <begin position="153"/>
        <end position="205"/>
    </location>
</feature>
<organism evidence="9 10">
    <name type="scientific">Amycolatopsis endophytica</name>
    <dbReference type="NCBI Taxonomy" id="860233"/>
    <lineage>
        <taxon>Bacteria</taxon>
        <taxon>Bacillati</taxon>
        <taxon>Actinomycetota</taxon>
        <taxon>Actinomycetes</taxon>
        <taxon>Pseudonocardiales</taxon>
        <taxon>Pseudonocardiaceae</taxon>
        <taxon>Amycolatopsis</taxon>
    </lineage>
</organism>
<dbReference type="InterPro" id="IPR036388">
    <property type="entry name" value="WH-like_DNA-bd_sf"/>
</dbReference>
<name>A0A853BFB1_9PSEU</name>
<protein>
    <submittedName>
        <fullName evidence="9">RNA polymerase sigma-70 factor (ECF subfamily)</fullName>
    </submittedName>
</protein>
<evidence type="ECO:0000256" key="3">
    <source>
        <dbReference type="ARBA" id="ARBA00023082"/>
    </source>
</evidence>
<evidence type="ECO:0000313" key="10">
    <source>
        <dbReference type="Proteomes" id="UP000549616"/>
    </source>
</evidence>
<dbReference type="SUPFAM" id="SSF88659">
    <property type="entry name" value="Sigma3 and sigma4 domains of RNA polymerase sigma factors"/>
    <property type="match status" value="1"/>
</dbReference>
<proteinExistence type="inferred from homology"/>
<dbReference type="CDD" id="cd06171">
    <property type="entry name" value="Sigma70_r4"/>
    <property type="match status" value="1"/>
</dbReference>
<dbReference type="GO" id="GO:0006352">
    <property type="term" value="P:DNA-templated transcription initiation"/>
    <property type="evidence" value="ECO:0007669"/>
    <property type="project" value="InterPro"/>
</dbReference>
<dbReference type="InterPro" id="IPR013325">
    <property type="entry name" value="RNA_pol_sigma_r2"/>
</dbReference>
<comment type="caution">
    <text evidence="9">The sequence shown here is derived from an EMBL/GenBank/DDBJ whole genome shotgun (WGS) entry which is preliminary data.</text>
</comment>
<dbReference type="InterPro" id="IPR014284">
    <property type="entry name" value="RNA_pol_sigma-70_dom"/>
</dbReference>
<dbReference type="Gene3D" id="1.10.1740.10">
    <property type="match status" value="1"/>
</dbReference>
<dbReference type="InterPro" id="IPR039425">
    <property type="entry name" value="RNA_pol_sigma-70-like"/>
</dbReference>
<comment type="similarity">
    <text evidence="1">Belongs to the sigma-70 factor family. ECF subfamily.</text>
</comment>
<accession>A0A853BFB1</accession>
<feature type="region of interest" description="Disordered" evidence="6">
    <location>
        <begin position="1"/>
        <end position="23"/>
    </location>
</feature>
<evidence type="ECO:0000256" key="6">
    <source>
        <dbReference type="SAM" id="MobiDB-lite"/>
    </source>
</evidence>
<dbReference type="GO" id="GO:0016987">
    <property type="term" value="F:sigma factor activity"/>
    <property type="evidence" value="ECO:0007669"/>
    <property type="project" value="UniProtKB-KW"/>
</dbReference>
<dbReference type="NCBIfam" id="TIGR02937">
    <property type="entry name" value="sigma70-ECF"/>
    <property type="match status" value="1"/>
</dbReference>
<sequence>MTTVESPPRSRSGAGAVLADHPRPNGLLAKETLDPLVAAARTGDPRAVEALMALVKPVVARFCRARMGGRDLAYLSADDVAQEVCLAVVKALPGYEDRGGSFLFLVRAIAANKVADAYRVVARERAEPVPELPENGQTWHDPVEHVLTIDLGQRLARLVARLPRTQQEVLALRIVVGLSAVETAEAMGLTPGNVRVSQYRALTRLRRFIAEEDGQGVSS</sequence>
<evidence type="ECO:0000259" key="8">
    <source>
        <dbReference type="Pfam" id="PF08281"/>
    </source>
</evidence>
<keyword evidence="3" id="KW-0731">Sigma factor</keyword>
<keyword evidence="2" id="KW-0805">Transcription regulation</keyword>
<dbReference type="InterPro" id="IPR013249">
    <property type="entry name" value="RNA_pol_sigma70_r4_t2"/>
</dbReference>
<evidence type="ECO:0000256" key="4">
    <source>
        <dbReference type="ARBA" id="ARBA00023125"/>
    </source>
</evidence>
<dbReference type="InterPro" id="IPR013324">
    <property type="entry name" value="RNA_pol_sigma_r3/r4-like"/>
</dbReference>
<dbReference type="Proteomes" id="UP000549616">
    <property type="component" value="Unassembled WGS sequence"/>
</dbReference>
<dbReference type="PANTHER" id="PTHR43133:SF58">
    <property type="entry name" value="ECF RNA POLYMERASE SIGMA FACTOR SIGD"/>
    <property type="match status" value="1"/>
</dbReference>
<reference evidence="9 10" key="1">
    <citation type="submission" date="2020-07" db="EMBL/GenBank/DDBJ databases">
        <title>Sequencing the genomes of 1000 actinobacteria strains.</title>
        <authorList>
            <person name="Klenk H.-P."/>
        </authorList>
    </citation>
    <scope>NUCLEOTIDE SEQUENCE [LARGE SCALE GENOMIC DNA]</scope>
    <source>
        <strain evidence="9 10">DSM 104006</strain>
    </source>
</reference>
<dbReference type="GO" id="GO:0003677">
    <property type="term" value="F:DNA binding"/>
    <property type="evidence" value="ECO:0007669"/>
    <property type="project" value="UniProtKB-KW"/>
</dbReference>
<dbReference type="Pfam" id="PF08281">
    <property type="entry name" value="Sigma70_r4_2"/>
    <property type="match status" value="1"/>
</dbReference>
<dbReference type="Pfam" id="PF04542">
    <property type="entry name" value="Sigma70_r2"/>
    <property type="match status" value="1"/>
</dbReference>
<evidence type="ECO:0000313" key="9">
    <source>
        <dbReference type="EMBL" id="NYI93267.1"/>
    </source>
</evidence>
<feature type="domain" description="RNA polymerase sigma-70 region 2" evidence="7">
    <location>
        <begin position="55"/>
        <end position="120"/>
    </location>
</feature>
<keyword evidence="10" id="KW-1185">Reference proteome</keyword>
<gene>
    <name evidence="9" type="ORF">HNR02_006642</name>
</gene>
<dbReference type="PANTHER" id="PTHR43133">
    <property type="entry name" value="RNA POLYMERASE ECF-TYPE SIGMA FACTO"/>
    <property type="match status" value="1"/>
</dbReference>
<evidence type="ECO:0000256" key="5">
    <source>
        <dbReference type="ARBA" id="ARBA00023163"/>
    </source>
</evidence>
<keyword evidence="5" id="KW-0804">Transcription</keyword>
<dbReference type="NCBIfam" id="NF007230">
    <property type="entry name" value="PRK09648.1"/>
    <property type="match status" value="1"/>
</dbReference>
<dbReference type="AlphaFoldDB" id="A0A853BFB1"/>
<dbReference type="SUPFAM" id="SSF88946">
    <property type="entry name" value="Sigma2 domain of RNA polymerase sigma factors"/>
    <property type="match status" value="1"/>
</dbReference>
<dbReference type="InterPro" id="IPR007627">
    <property type="entry name" value="RNA_pol_sigma70_r2"/>
</dbReference>